<accession>G7WB49</accession>
<dbReference type="STRING" id="768706.Desor_2228"/>
<dbReference type="HOGENOM" id="CLU_2632351_0_0_9"/>
<gene>
    <name evidence="2" type="ordered locus">Desor_2228</name>
</gene>
<reference evidence="2 3" key="2">
    <citation type="journal article" date="2012" name="J. Bacteriol.">
        <title>Complete genome sequences of Desulfosporosinus orientis DSM765T, Desulfosporosinus youngiae DSM17734T, Desulfosporosinus meridiei DSM13257T, and Desulfosporosinus acidiphilus DSM22704T.</title>
        <authorList>
            <person name="Pester M."/>
            <person name="Brambilla E."/>
            <person name="Alazard D."/>
            <person name="Rattei T."/>
            <person name="Weinmaier T."/>
            <person name="Han J."/>
            <person name="Lucas S."/>
            <person name="Lapidus A."/>
            <person name="Cheng J.F."/>
            <person name="Goodwin L."/>
            <person name="Pitluck S."/>
            <person name="Peters L."/>
            <person name="Ovchinnikova G."/>
            <person name="Teshima H."/>
            <person name="Detter J.C."/>
            <person name="Han C.S."/>
            <person name="Tapia R."/>
            <person name="Land M.L."/>
            <person name="Hauser L."/>
            <person name="Kyrpides N.C."/>
            <person name="Ivanova N.N."/>
            <person name="Pagani I."/>
            <person name="Huntmann M."/>
            <person name="Wei C.L."/>
            <person name="Davenport K.W."/>
            <person name="Daligault H."/>
            <person name="Chain P.S."/>
            <person name="Chen A."/>
            <person name="Mavromatis K."/>
            <person name="Markowitz V."/>
            <person name="Szeto E."/>
            <person name="Mikhailova N."/>
            <person name="Pati A."/>
            <person name="Wagner M."/>
            <person name="Woyke T."/>
            <person name="Ollivier B."/>
            <person name="Klenk H.P."/>
            <person name="Spring S."/>
            <person name="Loy A."/>
        </authorList>
    </citation>
    <scope>NUCLEOTIDE SEQUENCE [LARGE SCALE GENOMIC DNA]</scope>
    <source>
        <strain evidence="3">ATCC 19365 / DSM 765 / NCIMB 8382 / VKM B-1628</strain>
    </source>
</reference>
<dbReference type="KEGG" id="dor:Desor_2228"/>
<sequence>MEKIRKLDNASCPICGIKMENGYIYSDRRIKWADNNNPKYFTIGDETLVGIEMSFKLKKLVAYRCIYCKIVTFQYES</sequence>
<name>G7WB49_DESOD</name>
<dbReference type="Pfam" id="PF20097">
    <property type="entry name" value="DUF6487"/>
    <property type="match status" value="1"/>
</dbReference>
<dbReference type="PATRIC" id="fig|768706.3.peg.2245"/>
<dbReference type="OrthoDB" id="384892at2"/>
<dbReference type="EMBL" id="CP003108">
    <property type="protein sequence ID" value="AET67830.1"/>
    <property type="molecule type" value="Genomic_DNA"/>
</dbReference>
<protein>
    <recommendedName>
        <fullName evidence="1">DUF6487 domain-containing protein</fullName>
    </recommendedName>
</protein>
<organism evidence="2 3">
    <name type="scientific">Desulfosporosinus orientis (strain ATCC 19365 / DSM 765 / NCIMB 8382 / VKM B-1628 / Singapore I)</name>
    <name type="common">Desulfotomaculum orientis</name>
    <dbReference type="NCBI Taxonomy" id="768706"/>
    <lineage>
        <taxon>Bacteria</taxon>
        <taxon>Bacillati</taxon>
        <taxon>Bacillota</taxon>
        <taxon>Clostridia</taxon>
        <taxon>Eubacteriales</taxon>
        <taxon>Desulfitobacteriaceae</taxon>
        <taxon>Desulfosporosinus</taxon>
    </lineage>
</organism>
<dbReference type="Proteomes" id="UP000006346">
    <property type="component" value="Chromosome"/>
</dbReference>
<feature type="domain" description="DUF6487" evidence="1">
    <location>
        <begin position="12"/>
        <end position="76"/>
    </location>
</feature>
<proteinExistence type="predicted"/>
<dbReference type="InterPro" id="IPR045504">
    <property type="entry name" value="DUF6487"/>
</dbReference>
<dbReference type="AlphaFoldDB" id="G7WB49"/>
<dbReference type="eggNOG" id="ENOG5033P6B">
    <property type="taxonomic scope" value="Bacteria"/>
</dbReference>
<evidence type="ECO:0000313" key="2">
    <source>
        <dbReference type="EMBL" id="AET67830.1"/>
    </source>
</evidence>
<evidence type="ECO:0000259" key="1">
    <source>
        <dbReference type="Pfam" id="PF20097"/>
    </source>
</evidence>
<evidence type="ECO:0000313" key="3">
    <source>
        <dbReference type="Proteomes" id="UP000006346"/>
    </source>
</evidence>
<keyword evidence="3" id="KW-1185">Reference proteome</keyword>
<dbReference type="RefSeq" id="WP_014184642.1">
    <property type="nucleotide sequence ID" value="NC_016584.1"/>
</dbReference>
<reference evidence="3" key="1">
    <citation type="submission" date="2011-11" db="EMBL/GenBank/DDBJ databases">
        <title>Complete sequence of Desulfosporosinus orientis DSM 765.</title>
        <authorList>
            <person name="Lucas S."/>
            <person name="Han J."/>
            <person name="Lapidus A."/>
            <person name="Cheng J.-F."/>
            <person name="Goodwin L."/>
            <person name="Pitluck S."/>
            <person name="Peters L."/>
            <person name="Ovchinnikova G."/>
            <person name="Teshima H."/>
            <person name="Detter J.C."/>
            <person name="Han C."/>
            <person name="Tapia R."/>
            <person name="Land M."/>
            <person name="Hauser L."/>
            <person name="Kyrpides N."/>
            <person name="Ivanova N."/>
            <person name="Pagani I."/>
            <person name="Pester M."/>
            <person name="Spring S."/>
            <person name="Ollivier B."/>
            <person name="Rattei T."/>
            <person name="Klenk H.-P."/>
            <person name="Wagner M."/>
            <person name="Loy A."/>
            <person name="Woyke T."/>
        </authorList>
    </citation>
    <scope>NUCLEOTIDE SEQUENCE [LARGE SCALE GENOMIC DNA]</scope>
    <source>
        <strain evidence="3">ATCC 19365 / DSM 765 / NCIMB 8382 / VKM B-1628</strain>
    </source>
</reference>